<accession>N6W8W1</accession>
<comment type="similarity">
    <text evidence="4">Belongs to the DegT/DnrJ/EryC1 family.</text>
</comment>
<dbReference type="CDD" id="cd00616">
    <property type="entry name" value="AHBA_syn"/>
    <property type="match status" value="1"/>
</dbReference>
<proteinExistence type="inferred from homology"/>
<evidence type="ECO:0000256" key="3">
    <source>
        <dbReference type="PIRSR" id="PIRSR000390-2"/>
    </source>
</evidence>
<dbReference type="SUPFAM" id="SSF53383">
    <property type="entry name" value="PLP-dependent transferases"/>
    <property type="match status" value="1"/>
</dbReference>
<dbReference type="AlphaFoldDB" id="N6W8W1"/>
<feature type="modified residue" description="N6-(pyridoxal phosphate)lysine" evidence="3">
    <location>
        <position position="185"/>
    </location>
</feature>
<dbReference type="Proteomes" id="UP000013015">
    <property type="component" value="Unassembled WGS sequence"/>
</dbReference>
<evidence type="ECO:0000313" key="5">
    <source>
        <dbReference type="EMBL" id="ENO19000.1"/>
    </source>
</evidence>
<keyword evidence="3 4" id="KW-0663">Pyridoxal phosphate</keyword>
<dbReference type="InterPro" id="IPR015422">
    <property type="entry name" value="PyrdxlP-dep_Trfase_small"/>
</dbReference>
<dbReference type="EMBL" id="AQHZ01000005">
    <property type="protein sequence ID" value="ENO19000.1"/>
    <property type="molecule type" value="Genomic_DNA"/>
</dbReference>
<feature type="active site" description="Proton acceptor" evidence="2">
    <location>
        <position position="185"/>
    </location>
</feature>
<name>N6W8W1_9ACTO</name>
<dbReference type="GO" id="GO:0047310">
    <property type="term" value="F:glutamine-scyllo-inositol transaminase activity"/>
    <property type="evidence" value="ECO:0007669"/>
    <property type="project" value="UniProtKB-EC"/>
</dbReference>
<organism evidence="5 6">
    <name type="scientific">Schaalia cardiffensis F0333</name>
    <dbReference type="NCBI Taxonomy" id="888050"/>
    <lineage>
        <taxon>Bacteria</taxon>
        <taxon>Bacillati</taxon>
        <taxon>Actinomycetota</taxon>
        <taxon>Actinomycetes</taxon>
        <taxon>Actinomycetales</taxon>
        <taxon>Actinomycetaceae</taxon>
        <taxon>Schaalia</taxon>
    </lineage>
</organism>
<dbReference type="eggNOG" id="COG0399">
    <property type="taxonomic scope" value="Bacteria"/>
</dbReference>
<dbReference type="PANTHER" id="PTHR30244">
    <property type="entry name" value="TRANSAMINASE"/>
    <property type="match status" value="1"/>
</dbReference>
<reference evidence="5 6" key="1">
    <citation type="submission" date="2013-03" db="EMBL/GenBank/DDBJ databases">
        <title>Reference genome for the Human Microbiome Project.</title>
        <authorList>
            <person name="Aqrawi P."/>
            <person name="Ayvaz T."/>
            <person name="Bess C."/>
            <person name="Blankenburg K."/>
            <person name="Coyle M."/>
            <person name="Deng J."/>
            <person name="Forbes L."/>
            <person name="Fowler G."/>
            <person name="Francisco L."/>
            <person name="Fu Q."/>
            <person name="Gibbs R."/>
            <person name="Gross S."/>
            <person name="Gubbala S."/>
            <person name="Hale W."/>
            <person name="Hemphill L."/>
            <person name="Highlander S."/>
            <person name="Hirani K."/>
            <person name="Jackson L."/>
            <person name="Jakkamsetti A."/>
            <person name="Javaid M."/>
            <person name="Jayaseelan J.C."/>
            <person name="Jiang H."/>
            <person name="Joshi V."/>
            <person name="Korchina V."/>
            <person name="Kovar C."/>
            <person name="Lara F."/>
            <person name="Lee S."/>
            <person name="Liu Y."/>
            <person name="Mata R."/>
            <person name="Mathew T."/>
            <person name="Munidasa M."/>
            <person name="Muzny D."/>
            <person name="Nazareth L."/>
            <person name="Ngo R."/>
            <person name="Nguyen L."/>
            <person name="Nguyen N."/>
            <person name="Okwuonu G."/>
            <person name="Ongeri F."/>
            <person name="Palculict T."/>
            <person name="Patil S."/>
            <person name="Petrosino J."/>
            <person name="Pham C."/>
            <person name="Pham P."/>
            <person name="Pu L.-L."/>
            <person name="Qin X."/>
            <person name="Qu J."/>
            <person name="Reid J."/>
            <person name="Ross M."/>
            <person name="Ruth R."/>
            <person name="Saada N."/>
            <person name="San Lucas F."/>
            <person name="Santibanez J."/>
            <person name="Shang Y."/>
            <person name="Simmons D."/>
            <person name="Song X.-Z."/>
            <person name="Tang L.-Y."/>
            <person name="Thornton R."/>
            <person name="Warren J."/>
            <person name="Weissenberger G."/>
            <person name="Wilczek-Boney K."/>
            <person name="Worley K."/>
            <person name="Youmans B."/>
            <person name="Zhang J."/>
            <person name="Zhang L."/>
            <person name="Zhao Z."/>
            <person name="Zhou C."/>
            <person name="Zhu D."/>
            <person name="Zhu Y."/>
        </authorList>
    </citation>
    <scope>NUCLEOTIDE SEQUENCE [LARGE SCALE GENOMIC DNA]</scope>
    <source>
        <strain evidence="5 6">F0333</strain>
    </source>
</reference>
<dbReference type="Gene3D" id="3.40.640.10">
    <property type="entry name" value="Type I PLP-dependent aspartate aminotransferase-like (Major domain)"/>
    <property type="match status" value="1"/>
</dbReference>
<dbReference type="OrthoDB" id="9804264at2"/>
<evidence type="ECO:0000256" key="2">
    <source>
        <dbReference type="PIRSR" id="PIRSR000390-1"/>
    </source>
</evidence>
<dbReference type="Gene3D" id="3.90.1150.10">
    <property type="entry name" value="Aspartate Aminotransferase, domain 1"/>
    <property type="match status" value="1"/>
</dbReference>
<dbReference type="PATRIC" id="fig|888050.3.peg.329"/>
<keyword evidence="5" id="KW-0032">Aminotransferase</keyword>
<dbReference type="InterPro" id="IPR015421">
    <property type="entry name" value="PyrdxlP-dep_Trfase_major"/>
</dbReference>
<dbReference type="Pfam" id="PF01041">
    <property type="entry name" value="DegT_DnrJ_EryC1"/>
    <property type="match status" value="1"/>
</dbReference>
<comment type="caution">
    <text evidence="5">The sequence shown here is derived from an EMBL/GenBank/DDBJ whole genome shotgun (WGS) entry which is preliminary data.</text>
</comment>
<dbReference type="RefSeq" id="WP_005962048.1">
    <property type="nucleotide sequence ID" value="NZ_CP040505.1"/>
</dbReference>
<dbReference type="EC" id="2.6.1.50" evidence="5"/>
<evidence type="ECO:0000313" key="6">
    <source>
        <dbReference type="Proteomes" id="UP000013015"/>
    </source>
</evidence>
<comment type="cofactor">
    <cofactor evidence="1">
        <name>pyridoxal 5'-phosphate</name>
        <dbReference type="ChEBI" id="CHEBI:597326"/>
    </cofactor>
</comment>
<evidence type="ECO:0000256" key="1">
    <source>
        <dbReference type="ARBA" id="ARBA00001933"/>
    </source>
</evidence>
<dbReference type="GO" id="GO:0000271">
    <property type="term" value="P:polysaccharide biosynthetic process"/>
    <property type="evidence" value="ECO:0007669"/>
    <property type="project" value="TreeGrafter"/>
</dbReference>
<dbReference type="STRING" id="888050.HMPREF9004_0335"/>
<sequence>MTLERIPAAQPLIGEEEIEAVGAVMRSGMLAQGPQVAAFEEEFTAVLVPGTSAVAVNSGTSALHLGLLAAGIGPGDEVIVPSFTFAATANSVALSGATPVFADIDEDSFCLDPACVEAAITQRTTAIMPVHLYGHPAAMEDIGRIAKRHGLMVFEDAAQAHGASLNGKHVGSFGTFGAFSLYPTKNMTSGEGGMVTTTDRELARRVRLLRNQGMEHRYANELIGFNNRMTDIHAAIGRVQLKKIEAWTQARRKNAAFFDENLHGVITPPLARGARHVYHQYTIRIPDLDRERFMRALREEWGIDSGVYYPIPNHHLPSLEGFAPGLDLPVTHKAAREVVSLPVHPALSKADLERIVHAVNTLAKAGSQ</sequence>
<keyword evidence="6" id="KW-1185">Reference proteome</keyword>
<dbReference type="InterPro" id="IPR015424">
    <property type="entry name" value="PyrdxlP-dep_Trfase"/>
</dbReference>
<dbReference type="PIRSF" id="PIRSF000390">
    <property type="entry name" value="PLP_StrS"/>
    <property type="match status" value="1"/>
</dbReference>
<protein>
    <submittedName>
        <fullName evidence="5">Pyridoxal-phosphate-dependent aminotransferase</fullName>
        <ecNumber evidence="5">2.6.1.50</ecNumber>
    </submittedName>
</protein>
<dbReference type="GO" id="GO:0030170">
    <property type="term" value="F:pyridoxal phosphate binding"/>
    <property type="evidence" value="ECO:0007669"/>
    <property type="project" value="TreeGrafter"/>
</dbReference>
<evidence type="ECO:0000256" key="4">
    <source>
        <dbReference type="RuleBase" id="RU004508"/>
    </source>
</evidence>
<keyword evidence="5" id="KW-0808">Transferase</keyword>
<dbReference type="InterPro" id="IPR000653">
    <property type="entry name" value="DegT/StrS_aminotransferase"/>
</dbReference>
<dbReference type="HOGENOM" id="CLU_033332_7_2_11"/>
<dbReference type="PANTHER" id="PTHR30244:SF34">
    <property type="entry name" value="DTDP-4-AMINO-4,6-DIDEOXYGALACTOSE TRANSAMINASE"/>
    <property type="match status" value="1"/>
</dbReference>
<gene>
    <name evidence="5" type="primary">stsC</name>
    <name evidence="5" type="ORF">HMPREF9004_0335</name>
</gene>